<evidence type="ECO:0000259" key="1">
    <source>
        <dbReference type="PROSITE" id="PS51192"/>
    </source>
</evidence>
<organism evidence="2 3">
    <name type="scientific">Psychrosphaera ytuae</name>
    <dbReference type="NCBI Taxonomy" id="2820710"/>
    <lineage>
        <taxon>Bacteria</taxon>
        <taxon>Pseudomonadati</taxon>
        <taxon>Pseudomonadota</taxon>
        <taxon>Gammaproteobacteria</taxon>
        <taxon>Alteromonadales</taxon>
        <taxon>Pseudoalteromonadaceae</taxon>
        <taxon>Psychrosphaera</taxon>
    </lineage>
</organism>
<gene>
    <name evidence="2" type="ORF">J1N51_11250</name>
</gene>
<dbReference type="GO" id="GO:0004386">
    <property type="term" value="F:helicase activity"/>
    <property type="evidence" value="ECO:0007669"/>
    <property type="project" value="UniProtKB-KW"/>
</dbReference>
<dbReference type="PANTHER" id="PTHR47396:SF1">
    <property type="entry name" value="ATP-DEPENDENT HELICASE IRC3-RELATED"/>
    <property type="match status" value="1"/>
</dbReference>
<feature type="domain" description="Helicase ATP-binding" evidence="1">
    <location>
        <begin position="322"/>
        <end position="470"/>
    </location>
</feature>
<dbReference type="GO" id="GO:0005829">
    <property type="term" value="C:cytosol"/>
    <property type="evidence" value="ECO:0007669"/>
    <property type="project" value="TreeGrafter"/>
</dbReference>
<dbReference type="GO" id="GO:0016787">
    <property type="term" value="F:hydrolase activity"/>
    <property type="evidence" value="ECO:0007669"/>
    <property type="project" value="InterPro"/>
</dbReference>
<evidence type="ECO:0000313" key="2">
    <source>
        <dbReference type="EMBL" id="QTH63305.1"/>
    </source>
</evidence>
<dbReference type="InterPro" id="IPR050742">
    <property type="entry name" value="Helicase_Restrict-Modif_Enz"/>
</dbReference>
<keyword evidence="3" id="KW-1185">Reference proteome</keyword>
<protein>
    <submittedName>
        <fullName evidence="2">DEAD/DEAH box helicase</fullName>
    </submittedName>
</protein>
<dbReference type="Pfam" id="PF04851">
    <property type="entry name" value="ResIII"/>
    <property type="match status" value="1"/>
</dbReference>
<dbReference type="SMART" id="SM00487">
    <property type="entry name" value="DEXDc"/>
    <property type="match status" value="1"/>
</dbReference>
<evidence type="ECO:0000313" key="3">
    <source>
        <dbReference type="Proteomes" id="UP000682739"/>
    </source>
</evidence>
<dbReference type="SMART" id="SM00490">
    <property type="entry name" value="HELICc"/>
    <property type="match status" value="1"/>
</dbReference>
<dbReference type="GO" id="GO:0005524">
    <property type="term" value="F:ATP binding"/>
    <property type="evidence" value="ECO:0007669"/>
    <property type="project" value="InterPro"/>
</dbReference>
<dbReference type="InterPro" id="IPR027417">
    <property type="entry name" value="P-loop_NTPase"/>
</dbReference>
<dbReference type="Gene3D" id="3.40.50.300">
    <property type="entry name" value="P-loop containing nucleotide triphosphate hydrolases"/>
    <property type="match status" value="2"/>
</dbReference>
<keyword evidence="2" id="KW-0067">ATP-binding</keyword>
<dbReference type="InterPro" id="IPR006935">
    <property type="entry name" value="Helicase/UvrB_N"/>
</dbReference>
<keyword evidence="2" id="KW-0378">Hydrolase</keyword>
<dbReference type="PROSITE" id="PS51192">
    <property type="entry name" value="HELICASE_ATP_BIND_1"/>
    <property type="match status" value="1"/>
</dbReference>
<accession>A0A975D9X5</accession>
<dbReference type="Pfam" id="PF00271">
    <property type="entry name" value="Helicase_C"/>
    <property type="match status" value="1"/>
</dbReference>
<dbReference type="GO" id="GO:0003677">
    <property type="term" value="F:DNA binding"/>
    <property type="evidence" value="ECO:0007669"/>
    <property type="project" value="InterPro"/>
</dbReference>
<dbReference type="EMBL" id="CP072110">
    <property type="protein sequence ID" value="QTH63305.1"/>
    <property type="molecule type" value="Genomic_DNA"/>
</dbReference>
<dbReference type="SUPFAM" id="SSF52540">
    <property type="entry name" value="P-loop containing nucleoside triphosphate hydrolases"/>
    <property type="match status" value="1"/>
</dbReference>
<dbReference type="InterPro" id="IPR014001">
    <property type="entry name" value="Helicase_ATP-bd"/>
</dbReference>
<dbReference type="RefSeq" id="WP_208831362.1">
    <property type="nucleotide sequence ID" value="NZ_CP072110.1"/>
</dbReference>
<dbReference type="Proteomes" id="UP000682739">
    <property type="component" value="Chromosome"/>
</dbReference>
<dbReference type="InterPro" id="IPR001650">
    <property type="entry name" value="Helicase_C-like"/>
</dbReference>
<keyword evidence="2" id="KW-0547">Nucleotide-binding</keyword>
<keyword evidence="2" id="KW-0347">Helicase</keyword>
<proteinExistence type="predicted"/>
<dbReference type="AlphaFoldDB" id="A0A975D9X5"/>
<reference evidence="2" key="1">
    <citation type="submission" date="2021-03" db="EMBL/GenBank/DDBJ databases">
        <title>Description of Psychrosphaera ytuae sp. nov. isolated from deep sea sediment of South China Sea.</title>
        <authorList>
            <person name="Zhang J."/>
            <person name="Xu X.-D."/>
        </authorList>
    </citation>
    <scope>NUCLEOTIDE SEQUENCE</scope>
    <source>
        <strain evidence="2">MTZ26</strain>
    </source>
</reference>
<name>A0A975D9X5_9GAMM</name>
<dbReference type="KEGG" id="psym:J1N51_11250"/>
<dbReference type="PANTHER" id="PTHR47396">
    <property type="entry name" value="TYPE I RESTRICTION ENZYME ECOKI R PROTEIN"/>
    <property type="match status" value="1"/>
</dbReference>
<sequence length="912" mass="105519">MDRKIKEATGAYRVNPTEISEVEDLAQFYSSAAIELQTKLVVLLRSFGYQFHDTKSDLHQHSKLGLLFTSVIEGRPAIFIDCSEDEIASDTFEYVDYTSHQNYLMHKHCGLLRFVCFADEQLEQLSVDLLTFLSHIDAELSIEKRLAAGITYDAITSQSRDLEVSVYGAERDNTHTDPTPPEFNFSVFFADVFGEQSFHALKPEANYIDLSGTRRYVDFVLTTKERDIAVELNGERYHHPRFISEKQYRSQLFKQNSLVADGTLVFRWSDRGMRDSVKLKEQFLLYFGNPEDFQRAPNFKIERQVNFEHYPHQTDAVNKIKEGRARGDNTFLVVLPTGTGKTEVFIEDLAQQLSVNPALSVLAILPTVNLRDQLIQRLEAAFSGLVLTTQFDSNAQVTVVTSAYAIRNFKTQRTTDFEYILVDEAHRAGAIGLKRLLEYFQPQTLLGLTATPDRTDQQKLEQIFGEYEVDLTLEQAIKDGLIPPIRAFRLESNIDFSKVRFLGKDFVKSDLNKTVITPSRDQLITDVLNEYFGQELNGRLMQGVIFCVDVKHTKRMAKMLNNNGLSAVAVDGKNREGIELYTQGKVRFICACDLLNEGWDAPQTSIVVMARPTMSKVLYTQQLGRGTRNHKDKEALYVIDVVDSYGANLGQPWSVHGLFGLNQYQPFGNLVEPKTSRQTELLILDGLFEKERRIEPINIFNFEKEFGHLLNEEQLARELFVSTGTLRQWLKKDDLKPSKTLEFGKKILNYFEPHIVEEVRQQKKLKLRTKETRRDDFFEFLEERDYTRSYKIVFLLSLLNHCNERGEIAIDLLVDKYREYYLRLLDKQERVESKSSQYNDREFLNSPKEVQKSMLQFPFEKFERKCFVYQSDELSIVGFDETLWQKLTNDDLEKARKQMEQDAEDYFGKVTR</sequence>